<keyword evidence="1" id="KW-0175">Coiled coil</keyword>
<sequence>MSGTTLERLQVIIDASATKYKKEMDAVAQKTQKAEAIVDRCMSRVNSIVGKANTGNAGKTVDNLTAKLKRQQEAIDKQGFKIDNLRRKLLDLQSGNARNATIANLEAQLKAAEKEFAAVDKEYEALLAKYRDMEDMPTTSVFENLSAQLDEIAPKQDVLEDKVASLQKRLNEARMNPESTAEVQKLNGELQLANEKLERLTGEAAQTQAQLDAAGKAAEKGNGFEKWQNGLQKVSGLLSRVDAKISGIIGGFTRTKSRIDSCSASAGSLSRHVSRITNLLRFSILSRAFSGVFSGLGSGFRNLAQYSDEANVALSGLWSALGQLQNAVAAAAAPLLEALAPALIKIIELATMAVTAIGQLFAALTGKGTVIKATNAYKDYAASLKKTGAAAKDATLGIDELNVIQKQSGSGASGGLNPGDMFEEVPIENKYKDLAGKIKDFFSKLFAPLKEAWNREGKFVMDSWKYALDEVKKLVQDIGRDFLTMWNQEATIAMFADILHIIGDIGLVVGNLAKNFREAWNANNAGLRTLENIRDIFAVIIYNIRQAADATVEWSAGLNFKPLMEMIAQYTKSLIPVFGALSGVISDFYVQVLLPLGEWTIEKGLPDLLRILKEFNDKVNWAQIRQNLSDFWDRLEPFAETVGEGLLIFLEKLSNLTANFLNSETLNNFLDHLADWMDKIQPEDVARGIENLAKAFIAFKASVLAFKVGSAAYNAIKFLQETLPVLKGLGWITLGITVTMIGVEAYENWKKDIEYIQENGWKAFHSKNRQERANSPWAIYGHDSTGVGNIQGENGAYNPYENADFSWVEEWKNKFLEWQANNRASREADQAEWDQWFNDLGDKFSNWYENEVAPWFTEEKWTELFTNVKTSFETKWAEIVDWWQNTAIYTWWEENVTPWFSEEKWSELLENIRISFETKWDELVDWWSNTAIVTWWDEHVKPWFDTEKWKMMLENIKTSFKKKWDETVLQWKTDIQKWWDEHVAPWFTKERWQKLGENLKNGIYEGFKGLANKVVDVLNNVISSLESMLNTALDGINALLAKLNESPLGKMLDFDFQVRNVSFGRIPRFEDGGFPDRGSLFIANEAGPEMVGRIGRRPAVANSDQIVDGITAGVANGNEVLAELLVRVIELLEKINDRDPEIVFDTAEGIKAMREREERNGVVFT</sequence>
<organism evidence="2">
    <name type="scientific">Myoviridae sp. ct2Qy24</name>
    <dbReference type="NCBI Taxonomy" id="2827656"/>
    <lineage>
        <taxon>Viruses</taxon>
        <taxon>Duplodnaviria</taxon>
        <taxon>Heunggongvirae</taxon>
        <taxon>Uroviricota</taxon>
        <taxon>Caudoviricetes</taxon>
    </lineage>
</organism>
<dbReference type="EMBL" id="BK032666">
    <property type="protein sequence ID" value="DAF53877.1"/>
    <property type="molecule type" value="Genomic_DNA"/>
</dbReference>
<feature type="coiled-coil region" evidence="1">
    <location>
        <begin position="68"/>
        <end position="129"/>
    </location>
</feature>
<protein>
    <submittedName>
        <fullName evidence="2">Minor tail protein</fullName>
    </submittedName>
</protein>
<feature type="coiled-coil region" evidence="1">
    <location>
        <begin position="156"/>
        <end position="217"/>
    </location>
</feature>
<accession>A0A8S5SS55</accession>
<proteinExistence type="predicted"/>
<name>A0A8S5SS55_9CAUD</name>
<evidence type="ECO:0000313" key="2">
    <source>
        <dbReference type="EMBL" id="DAF53877.1"/>
    </source>
</evidence>
<evidence type="ECO:0000256" key="1">
    <source>
        <dbReference type="SAM" id="Coils"/>
    </source>
</evidence>
<reference evidence="2" key="1">
    <citation type="journal article" date="2021" name="Proc. Natl. Acad. Sci. U.S.A.">
        <title>A Catalog of Tens of Thousands of Viruses from Human Metagenomes Reveals Hidden Associations with Chronic Diseases.</title>
        <authorList>
            <person name="Tisza M.J."/>
            <person name="Buck C.B."/>
        </authorList>
    </citation>
    <scope>NUCLEOTIDE SEQUENCE</scope>
    <source>
        <strain evidence="2">Ct2Qy24</strain>
    </source>
</reference>